<dbReference type="PANTHER" id="PTHR45867:SF3">
    <property type="entry name" value="ACID PHOSPHATASE TYPE 7"/>
    <property type="match status" value="1"/>
</dbReference>
<dbReference type="Pfam" id="PF00149">
    <property type="entry name" value="Metallophos"/>
    <property type="match status" value="1"/>
</dbReference>
<feature type="domain" description="Purple acid phosphatase N-terminal" evidence="3">
    <location>
        <begin position="41"/>
        <end position="138"/>
    </location>
</feature>
<dbReference type="InterPro" id="IPR015914">
    <property type="entry name" value="PAPs_N"/>
</dbReference>
<organism evidence="4 5">
    <name type="scientific">Solirubrobacter ginsenosidimutans</name>
    <dbReference type="NCBI Taxonomy" id="490573"/>
    <lineage>
        <taxon>Bacteria</taxon>
        <taxon>Bacillati</taxon>
        <taxon>Actinomycetota</taxon>
        <taxon>Thermoleophilia</taxon>
        <taxon>Solirubrobacterales</taxon>
        <taxon>Solirubrobacteraceae</taxon>
        <taxon>Solirubrobacter</taxon>
    </lineage>
</organism>
<dbReference type="EMBL" id="JAPDOD010000044">
    <property type="protein sequence ID" value="MDA0165272.1"/>
    <property type="molecule type" value="Genomic_DNA"/>
</dbReference>
<dbReference type="GO" id="GO:0046872">
    <property type="term" value="F:metal ion binding"/>
    <property type="evidence" value="ECO:0007669"/>
    <property type="project" value="InterPro"/>
</dbReference>
<dbReference type="GO" id="GO:0003993">
    <property type="term" value="F:acid phosphatase activity"/>
    <property type="evidence" value="ECO:0007669"/>
    <property type="project" value="InterPro"/>
</dbReference>
<name>A0A9X3S564_9ACTN</name>
<protein>
    <submittedName>
        <fullName evidence="4">Metallophosphoesterase family protein</fullName>
    </submittedName>
</protein>
<evidence type="ECO:0000313" key="4">
    <source>
        <dbReference type="EMBL" id="MDA0165272.1"/>
    </source>
</evidence>
<dbReference type="AlphaFoldDB" id="A0A9X3S564"/>
<dbReference type="InterPro" id="IPR008963">
    <property type="entry name" value="Purple_acid_Pase-like_N"/>
</dbReference>
<dbReference type="Pfam" id="PF16656">
    <property type="entry name" value="Pur_ac_phosph_N"/>
    <property type="match status" value="1"/>
</dbReference>
<dbReference type="Gene3D" id="2.60.40.380">
    <property type="entry name" value="Purple acid phosphatase-like, N-terminal"/>
    <property type="match status" value="1"/>
</dbReference>
<feature type="domain" description="Calcineurin-like phosphoesterase" evidence="2">
    <location>
        <begin position="164"/>
        <end position="346"/>
    </location>
</feature>
<dbReference type="Proteomes" id="UP001149140">
    <property type="component" value="Unassembled WGS sequence"/>
</dbReference>
<dbReference type="InterPro" id="IPR029052">
    <property type="entry name" value="Metallo-depent_PP-like"/>
</dbReference>
<evidence type="ECO:0000259" key="2">
    <source>
        <dbReference type="Pfam" id="PF00149"/>
    </source>
</evidence>
<dbReference type="SUPFAM" id="SSF49363">
    <property type="entry name" value="Purple acid phosphatase, N-terminal domain"/>
    <property type="match status" value="1"/>
</dbReference>
<accession>A0A9X3S564</accession>
<comment type="caution">
    <text evidence="4">The sequence shown here is derived from an EMBL/GenBank/DDBJ whole genome shotgun (WGS) entry which is preliminary data.</text>
</comment>
<sequence>MLVGALTTAMFAGAWNVAQSQNEPTPAYPQADKHRPSTLADRVVLTWEGDPSNSQSVTWRTDATVKTAQAQLALSGEGPSFKTGASTVLATRNLTQTTNLGYDSVYHTVRFTGLAAKTKYLYRLGDGTNWSEWYEFQTASAAAEPFSFVYYGDAQNDIQEHWSRVVRQAFKEAPDTKLFLHAGDLIDSSTSDSQWGEWFNAGEWVNGMVPSFATTGNHEYSGSAVAPQWNTNFAWPQNGPQGTGPVYDALKGTAFYTDFQGVRFISMNSNTAAVASNLRTQFLDVQTAWLEDLLKNNPNKWSVVTFHHPMFSNEPARNNPEQRNRWLPILEKYGVDLVLQGHDHSYGRGNVIQGTTTEGGNGTMYVVSVSGPKMYGADDSNWVENGAQVKRILTNTQLYQVISVEGDRMTYKAKTATGRLHDQFTIDKPTGKGKIVTDDLANVKPQSVGATVPGTLSLELGAAPTLGAFTPGVAKDYEAGVGATITSTAGDATLSIVDPATTAPGKLVNGTFALAQPLQAAVSGAFAPVGGAPLALHSYSGPVSKDPQTIRFKQSIGGAEPLRTGAYAKSLTLSLSTTAP</sequence>
<evidence type="ECO:0000256" key="1">
    <source>
        <dbReference type="ARBA" id="ARBA00022729"/>
    </source>
</evidence>
<keyword evidence="1" id="KW-0732">Signal</keyword>
<keyword evidence="5" id="KW-1185">Reference proteome</keyword>
<evidence type="ECO:0000313" key="5">
    <source>
        <dbReference type="Proteomes" id="UP001149140"/>
    </source>
</evidence>
<dbReference type="InterPro" id="IPR004843">
    <property type="entry name" value="Calcineurin-like_PHP"/>
</dbReference>
<reference evidence="4" key="1">
    <citation type="submission" date="2022-10" db="EMBL/GenBank/DDBJ databases">
        <title>The WGS of Solirubrobacter ginsenosidimutans DSM 21036.</title>
        <authorList>
            <person name="Jiang Z."/>
        </authorList>
    </citation>
    <scope>NUCLEOTIDE SEQUENCE</scope>
    <source>
        <strain evidence="4">DSM 21036</strain>
    </source>
</reference>
<proteinExistence type="predicted"/>
<evidence type="ECO:0000259" key="3">
    <source>
        <dbReference type="Pfam" id="PF16656"/>
    </source>
</evidence>
<dbReference type="PANTHER" id="PTHR45867">
    <property type="entry name" value="PURPLE ACID PHOSPHATASE"/>
    <property type="match status" value="1"/>
</dbReference>
<dbReference type="Gene3D" id="3.60.21.10">
    <property type="match status" value="1"/>
</dbReference>
<gene>
    <name evidence="4" type="ORF">OM076_33700</name>
</gene>
<dbReference type="SUPFAM" id="SSF56300">
    <property type="entry name" value="Metallo-dependent phosphatases"/>
    <property type="match status" value="1"/>
</dbReference>